<evidence type="ECO:0000313" key="4">
    <source>
        <dbReference type="Proteomes" id="UP001140562"/>
    </source>
</evidence>
<feature type="compositionally biased region" description="Low complexity" evidence="1">
    <location>
        <begin position="210"/>
        <end position="233"/>
    </location>
</feature>
<accession>A0A9W8WU80</accession>
<keyword evidence="4" id="KW-1185">Reference proteome</keyword>
<evidence type="ECO:0000256" key="1">
    <source>
        <dbReference type="SAM" id="MobiDB-lite"/>
    </source>
</evidence>
<feature type="signal peptide" evidence="2">
    <location>
        <begin position="1"/>
        <end position="16"/>
    </location>
</feature>
<dbReference type="Proteomes" id="UP001140562">
    <property type="component" value="Unassembled WGS sequence"/>
</dbReference>
<name>A0A9W8WU80_9PLEO</name>
<feature type="region of interest" description="Disordered" evidence="1">
    <location>
        <begin position="203"/>
        <end position="233"/>
    </location>
</feature>
<reference evidence="3" key="1">
    <citation type="submission" date="2022-10" db="EMBL/GenBank/DDBJ databases">
        <title>Tapping the CABI collections for fungal endophytes: first genome assemblies for Collariella, Neodidymelliopsis, Ascochyta clinopodiicola, Didymella pomorum, Didymosphaeria variabile, Neocosmospora piperis and Neocucurbitaria cava.</title>
        <authorList>
            <person name="Hill R."/>
        </authorList>
    </citation>
    <scope>NUCLEOTIDE SEQUENCE</scope>
    <source>
        <strain evidence="3">IMI 360193</strain>
    </source>
</reference>
<evidence type="ECO:0000313" key="3">
    <source>
        <dbReference type="EMBL" id="KAJ4333187.1"/>
    </source>
</evidence>
<dbReference type="OrthoDB" id="3689315at2759"/>
<gene>
    <name evidence="3" type="ORF">N0V87_007824</name>
</gene>
<keyword evidence="2" id="KW-0732">Signal</keyword>
<feature type="chain" id="PRO_5040908475" evidence="2">
    <location>
        <begin position="17"/>
        <end position="262"/>
    </location>
</feature>
<evidence type="ECO:0000256" key="2">
    <source>
        <dbReference type="SAM" id="SignalP"/>
    </source>
</evidence>
<protein>
    <submittedName>
        <fullName evidence="3">Uncharacterized protein</fullName>
    </submittedName>
</protein>
<dbReference type="EMBL" id="JAPEUV010000100">
    <property type="protein sequence ID" value="KAJ4333187.1"/>
    <property type="molecule type" value="Genomic_DNA"/>
</dbReference>
<sequence>MRSSTVVALFTTSAVAQSSAEMKTGSAAHIINPLGLQVSTVTVLGSSSGTTTYVNSCSTTGIPASFLSGATAGASSIRSAASSLRSAAGTLLMTPIAAPSTTAAARLRRQDGGLLDGLCEPITIKQASESAEIQMKDPSDGVWSAQINCNWKGAIESADLTCTATQSGSIPSEMSVEGTTTATLKASEVAEASVIQTVEVVSPASNSAKPTASGTQSGSASSTASGSGTPAATGAAAGAPLPMGMMAFVGGAAGVFAAALAL</sequence>
<dbReference type="AlphaFoldDB" id="A0A9W8WU80"/>
<organism evidence="3 4">
    <name type="scientific">Didymella glomerata</name>
    <dbReference type="NCBI Taxonomy" id="749621"/>
    <lineage>
        <taxon>Eukaryota</taxon>
        <taxon>Fungi</taxon>
        <taxon>Dikarya</taxon>
        <taxon>Ascomycota</taxon>
        <taxon>Pezizomycotina</taxon>
        <taxon>Dothideomycetes</taxon>
        <taxon>Pleosporomycetidae</taxon>
        <taxon>Pleosporales</taxon>
        <taxon>Pleosporineae</taxon>
        <taxon>Didymellaceae</taxon>
        <taxon>Didymella</taxon>
    </lineage>
</organism>
<comment type="caution">
    <text evidence="3">The sequence shown here is derived from an EMBL/GenBank/DDBJ whole genome shotgun (WGS) entry which is preliminary data.</text>
</comment>
<proteinExistence type="predicted"/>